<evidence type="ECO:0000256" key="5">
    <source>
        <dbReference type="ARBA" id="ARBA00023128"/>
    </source>
</evidence>
<dbReference type="EMBL" id="AY539938">
    <property type="protein sequence ID" value="AAS66278.1"/>
    <property type="molecule type" value="mRNA"/>
</dbReference>
<evidence type="ECO:0000256" key="7">
    <source>
        <dbReference type="ARBA" id="ARBA00035189"/>
    </source>
</evidence>
<name>F7EZB4_RAT</name>
<evidence type="ECO:0000256" key="4">
    <source>
        <dbReference type="ARBA" id="ARBA00022980"/>
    </source>
</evidence>
<comment type="subcellular location">
    <subcellularLocation>
        <location evidence="1">Mitochondrion</location>
    </subcellularLocation>
</comment>
<evidence type="ECO:0000313" key="8">
    <source>
        <dbReference type="EMBL" id="AAS66278.1"/>
    </source>
</evidence>
<dbReference type="HOGENOM" id="CLU_1360048_0_0_1"/>
<reference evidence="8" key="1">
    <citation type="submission" date="2004-02" db="EMBL/GenBank/DDBJ databases">
        <title>Liver regeneration after PH.</title>
        <authorList>
            <person name="Xu C.S."/>
            <person name="Zhang L."/>
            <person name="Chang C.F."/>
            <person name="Han H.P."/>
            <person name="Wang G.P."/>
            <person name="Chai L.Q."/>
            <person name="Yuan J.Y."/>
            <person name="Yang K.J."/>
            <person name="Zhao L.F."/>
            <person name="Ma H."/>
            <person name="Wang L."/>
            <person name="Wang S.F."/>
            <person name="Xing X.K."/>
            <person name="Shen G.M."/>
            <person name="Shi J.B."/>
            <person name="Rahman S."/>
            <person name="Wang Q.N."/>
            <person name="Zhang J.B."/>
        </authorList>
    </citation>
    <scope>NUCLEOTIDE SEQUENCE</scope>
</reference>
<gene>
    <name evidence="9" type="ORF">rCG_65848</name>
</gene>
<keyword evidence="3" id="KW-0809">Transit peptide</keyword>
<protein>
    <recommendedName>
        <fullName evidence="7">Large ribosomal subunit protein mL42</fullName>
    </recommendedName>
</protein>
<evidence type="ECO:0000256" key="3">
    <source>
        <dbReference type="ARBA" id="ARBA00022946"/>
    </source>
</evidence>
<evidence type="ECO:0000256" key="6">
    <source>
        <dbReference type="ARBA" id="ARBA00023274"/>
    </source>
</evidence>
<comment type="similarity">
    <text evidence="2">Belongs to the mitochondrion-specific ribosomal protein mL42 family.</text>
</comment>
<dbReference type="Proteomes" id="UP000234681">
    <property type="component" value="Chromosome 8"/>
</dbReference>
<keyword evidence="5" id="KW-0496">Mitochondrion</keyword>
<evidence type="ECO:0000313" key="9">
    <source>
        <dbReference type="EMBL" id="EDL77714.1"/>
    </source>
</evidence>
<reference evidence="9" key="3">
    <citation type="submission" date="2005-09" db="EMBL/GenBank/DDBJ databases">
        <authorList>
            <person name="Mural R.J."/>
            <person name="Li P.W."/>
            <person name="Adams M.D."/>
            <person name="Amanatides P.G."/>
            <person name="Baden-Tillson H."/>
            <person name="Barnstead M."/>
            <person name="Chin S.H."/>
            <person name="Dew I."/>
            <person name="Evans C.A."/>
            <person name="Ferriera S."/>
            <person name="Flanigan M."/>
            <person name="Fosler C."/>
            <person name="Glodek A."/>
            <person name="Gu Z."/>
            <person name="Holt R.A."/>
            <person name="Jennings D."/>
            <person name="Kraft C.L."/>
            <person name="Lu F."/>
            <person name="Nguyen T."/>
            <person name="Nusskern D.R."/>
            <person name="Pfannkoch C.M."/>
            <person name="Sitter C."/>
            <person name="Sutton G.G."/>
            <person name="Venter J.C."/>
            <person name="Wang Z."/>
            <person name="Woodage T."/>
            <person name="Zheng X.H."/>
            <person name="Zhong F."/>
        </authorList>
    </citation>
    <scope>NUCLEOTIDE SEQUENCE</scope>
    <source>
        <strain evidence="9">BN</strain>
    </source>
</reference>
<proteinExistence type="evidence at transcript level"/>
<dbReference type="Pfam" id="PF10210">
    <property type="entry name" value="MRP-S32"/>
    <property type="match status" value="1"/>
</dbReference>
<dbReference type="EMBL" id="CH473954">
    <property type="protein sequence ID" value="EDL77714.1"/>
    <property type="molecule type" value="Genomic_DNA"/>
</dbReference>
<organism evidence="8">
    <name type="scientific">Rattus norvegicus</name>
    <name type="common">Rat</name>
    <dbReference type="NCBI Taxonomy" id="10116"/>
    <lineage>
        <taxon>Eukaryota</taxon>
        <taxon>Metazoa</taxon>
        <taxon>Chordata</taxon>
        <taxon>Craniata</taxon>
        <taxon>Vertebrata</taxon>
        <taxon>Euteleostomi</taxon>
        <taxon>Mammalia</taxon>
        <taxon>Eutheria</taxon>
        <taxon>Euarchontoglires</taxon>
        <taxon>Glires</taxon>
        <taxon>Rodentia</taxon>
        <taxon>Myomorpha</taxon>
        <taxon>Muroidea</taxon>
        <taxon>Muridae</taxon>
        <taxon>Murinae</taxon>
        <taxon>Rattus</taxon>
    </lineage>
</organism>
<keyword evidence="6" id="KW-0687">Ribonucleoprotein</keyword>
<dbReference type="GO" id="GO:0005739">
    <property type="term" value="C:mitochondrion"/>
    <property type="evidence" value="ECO:0007669"/>
    <property type="project" value="UniProtKB-SubCell"/>
</dbReference>
<dbReference type="GO" id="GO:1990904">
    <property type="term" value="C:ribonucleoprotein complex"/>
    <property type="evidence" value="ECO:0007669"/>
    <property type="project" value="UniProtKB-KW"/>
</dbReference>
<dbReference type="AlphaFoldDB" id="F7EZB4"/>
<reference evidence="9" key="2">
    <citation type="journal article" date="2005" name="Genome Res.">
        <title>Gene and alternative splicing annotation with AIR.</title>
        <authorList>
            <person name="Florea L."/>
            <person name="Di Francesco V."/>
            <person name="Miller J."/>
            <person name="Turner R."/>
            <person name="Yao A."/>
            <person name="Harris M."/>
            <person name="Walenz B."/>
            <person name="Mobarry C."/>
            <person name="Merkulov G.V."/>
            <person name="Charlab R."/>
            <person name="Dew I."/>
            <person name="Deng Z."/>
            <person name="Istrail S."/>
            <person name="Li P."/>
            <person name="Sutton G."/>
        </authorList>
    </citation>
    <scope>NUCLEOTIDE SEQUENCE</scope>
    <source>
        <strain evidence="9">BN</strain>
    </source>
</reference>
<evidence type="ECO:0000256" key="2">
    <source>
        <dbReference type="ARBA" id="ARBA00005556"/>
    </source>
</evidence>
<accession>F7EZB4</accession>
<dbReference type="InterPro" id="IPR019346">
    <property type="entry name" value="Ribosomal_mL42"/>
</dbReference>
<dbReference type="PANTHER" id="PTHR13450">
    <property type="entry name" value="MITOCHONDRIAL 39S RIBOSOMAL PROTEIN L42"/>
    <property type="match status" value="1"/>
</dbReference>
<dbReference type="PANTHER" id="PTHR13450:SF4">
    <property type="entry name" value="LARGE RIBOSOMAL SUBUNIT PROTEIN ML42"/>
    <property type="match status" value="1"/>
</dbReference>
<evidence type="ECO:0000256" key="1">
    <source>
        <dbReference type="ARBA" id="ARBA00004173"/>
    </source>
</evidence>
<dbReference type="SMR" id="F7EZB4"/>
<dbReference type="GO" id="GO:0005840">
    <property type="term" value="C:ribosome"/>
    <property type="evidence" value="ECO:0007669"/>
    <property type="project" value="UniProtKB-KW"/>
</dbReference>
<keyword evidence="4" id="KW-0689">Ribosomal protein</keyword>
<sequence length="201" mass="22959">MAEIEEFVAAVFINDYNCKVELALTYDGRTIVCYHPSVDIPYKHTKPIPQPDLLHSNEETHEQILRTKLEGNRKHLEQGPMTEQLSKVFFTTKHRWYPHGQYHRRQNENGFVQSQNEDKHLLHYGAMGVTSSEVAVCSGKELRRPAICVYANTGSTLSGLMTSPEPIKNRLRVQAPCPATAVSRHSEALTRWLDLSQERAF</sequence>